<organism evidence="1 2">
    <name type="scientific">Flavobacterium aquidurense</name>
    <dbReference type="NCBI Taxonomy" id="362413"/>
    <lineage>
        <taxon>Bacteria</taxon>
        <taxon>Pseudomonadati</taxon>
        <taxon>Bacteroidota</taxon>
        <taxon>Flavobacteriia</taxon>
        <taxon>Flavobacteriales</taxon>
        <taxon>Flavobacteriaceae</taxon>
        <taxon>Flavobacterium</taxon>
    </lineage>
</organism>
<reference evidence="1 2" key="1">
    <citation type="submission" date="2014-09" db="EMBL/GenBank/DDBJ databases">
        <title>Genome sequence of Flavobacterium aquidurense RC62.</title>
        <authorList>
            <person name="Kim J.F."/>
            <person name="Kwak M.-J."/>
        </authorList>
    </citation>
    <scope>NUCLEOTIDE SEQUENCE [LARGE SCALE GENOMIC DNA]</scope>
    <source>
        <strain evidence="1 2">RC62</strain>
    </source>
</reference>
<protein>
    <recommendedName>
        <fullName evidence="3">DUF1444 domain containing protein</fullName>
    </recommendedName>
</protein>
<dbReference type="Proteomes" id="UP000050443">
    <property type="component" value="Unassembled WGS sequence"/>
</dbReference>
<accession>A0A0Q0RYD9</accession>
<sequence length="261" mass="30173">MSNSLKINSNEDIVFNNFKKQLESKGLTIDSIDKDGFILINVAGSDLKVSLDNVRRNYERDSDDGHITDLINVIVSHSSKKEDWESIKDKAYIQFFPNAFEFENLVYEKVTDEFSKVFMVNINNNFSFISDDDLLHWNLDLEELKKQVDLNLDAFLNKVQIEVEDVDSHKLGMINIEEVWLKSASLFSSRIKDLVKNNIGFPFYAVIPVRDFCYIFGEQDFEYFSERIGSVVVEEYEKSGYPITTEILKFSENGVTSIGKY</sequence>
<gene>
    <name evidence="1" type="ORF">RC62_3429</name>
</gene>
<dbReference type="OrthoDB" id="744666at2"/>
<proteinExistence type="predicted"/>
<evidence type="ECO:0000313" key="1">
    <source>
        <dbReference type="EMBL" id="KQB42423.1"/>
    </source>
</evidence>
<dbReference type="STRING" id="362413.RC62_3429"/>
<name>A0A0Q0RYD9_9FLAO</name>
<dbReference type="RefSeq" id="WP_055092303.1">
    <property type="nucleotide sequence ID" value="NZ_JRLF01000006.1"/>
</dbReference>
<dbReference type="AlphaFoldDB" id="A0A0Q0RYD9"/>
<dbReference type="EMBL" id="JRLF01000006">
    <property type="protein sequence ID" value="KQB42423.1"/>
    <property type="molecule type" value="Genomic_DNA"/>
</dbReference>
<comment type="caution">
    <text evidence="1">The sequence shown here is derived from an EMBL/GenBank/DDBJ whole genome shotgun (WGS) entry which is preliminary data.</text>
</comment>
<dbReference type="PATRIC" id="fig|362413.3.peg.3352"/>
<evidence type="ECO:0008006" key="3">
    <source>
        <dbReference type="Google" id="ProtNLM"/>
    </source>
</evidence>
<evidence type="ECO:0000313" key="2">
    <source>
        <dbReference type="Proteomes" id="UP000050443"/>
    </source>
</evidence>